<reference evidence="1" key="1">
    <citation type="submission" date="2023-04" db="EMBL/GenBank/DDBJ databases">
        <title>Phytophthora lilii NBRC 32176.</title>
        <authorList>
            <person name="Ichikawa N."/>
            <person name="Sato H."/>
            <person name="Tonouchi N."/>
        </authorList>
    </citation>
    <scope>NUCLEOTIDE SEQUENCE</scope>
    <source>
        <strain evidence="1">NBRC 32176</strain>
    </source>
</reference>
<comment type="caution">
    <text evidence="1">The sequence shown here is derived from an EMBL/GenBank/DDBJ whole genome shotgun (WGS) entry which is preliminary data.</text>
</comment>
<keyword evidence="2" id="KW-1185">Reference proteome</keyword>
<accession>A0A9W6WYP7</accession>
<dbReference type="Proteomes" id="UP001165083">
    <property type="component" value="Unassembled WGS sequence"/>
</dbReference>
<proteinExistence type="predicted"/>
<gene>
    <name evidence="1" type="ORF">Plil01_000862200</name>
</gene>
<protein>
    <submittedName>
        <fullName evidence="1">Unnamed protein product</fullName>
    </submittedName>
</protein>
<evidence type="ECO:0000313" key="1">
    <source>
        <dbReference type="EMBL" id="GMF21775.1"/>
    </source>
</evidence>
<dbReference type="AlphaFoldDB" id="A0A9W6WYP7"/>
<sequence>MKVKKAKKANRGVRLMITPHEIAYPMTPLSGGGMHGGSFWSKIWSGIKTGAKFLKDSGLLSKVGDALVVPASA</sequence>
<dbReference type="EMBL" id="BSXW01000418">
    <property type="protein sequence ID" value="GMF21775.1"/>
    <property type="molecule type" value="Genomic_DNA"/>
</dbReference>
<evidence type="ECO:0000313" key="2">
    <source>
        <dbReference type="Proteomes" id="UP001165083"/>
    </source>
</evidence>
<organism evidence="1 2">
    <name type="scientific">Phytophthora lilii</name>
    <dbReference type="NCBI Taxonomy" id="2077276"/>
    <lineage>
        <taxon>Eukaryota</taxon>
        <taxon>Sar</taxon>
        <taxon>Stramenopiles</taxon>
        <taxon>Oomycota</taxon>
        <taxon>Peronosporomycetes</taxon>
        <taxon>Peronosporales</taxon>
        <taxon>Peronosporaceae</taxon>
        <taxon>Phytophthora</taxon>
    </lineage>
</organism>
<name>A0A9W6WYP7_9STRA</name>